<dbReference type="EMBL" id="MN577573">
    <property type="protein sequence ID" value="QGT51106.1"/>
    <property type="molecule type" value="Genomic_DNA"/>
</dbReference>
<evidence type="ECO:0000259" key="4">
    <source>
        <dbReference type="SMART" id="SM00079"/>
    </source>
</evidence>
<dbReference type="SUPFAM" id="SSF53850">
    <property type="entry name" value="Periplasmic binding protein-like II"/>
    <property type="match status" value="1"/>
</dbReference>
<evidence type="ECO:0000259" key="3">
    <source>
        <dbReference type="SMART" id="SM00062"/>
    </source>
</evidence>
<organism evidence="5">
    <name type="scientific">uncultured Bacillota bacterium</name>
    <dbReference type="NCBI Taxonomy" id="344338"/>
    <lineage>
        <taxon>Bacteria</taxon>
        <taxon>Bacillati</taxon>
        <taxon>Bacillota</taxon>
        <taxon>environmental samples</taxon>
    </lineage>
</organism>
<sequence length="246" mass="26243">MNLKKVLAFAAAGILTVSLLAGCGTDNSAKKTLTMGTESGFAPFEIKEGNNVIGIDPDIATEIAKDMNAELKIEDMNFDGLVMALSSGKVDFVAAGMTIDPEKDVDFSEPYFEATQVMLVKKEGSSVAGVDDVTADKKVGVQLGTTGDDAVTDNGVEPQRYEKFADAVMDLKNGKLDVIVMDSAPAAVFAKNNAELVVLDTPYGDVEEYGIAVKKGNKELLDSINKTIKRLKEDGKLDEIIAKHND</sequence>
<feature type="chain" id="PRO_5038377738" evidence="2">
    <location>
        <begin position="22"/>
        <end position="246"/>
    </location>
</feature>
<protein>
    <submittedName>
        <fullName evidence="5">Basic amino acid ABC transporter substrate-binding protein</fullName>
    </submittedName>
</protein>
<dbReference type="InterPro" id="IPR001638">
    <property type="entry name" value="Solute-binding_3/MltF_N"/>
</dbReference>
<dbReference type="PROSITE" id="PS51257">
    <property type="entry name" value="PROKAR_LIPOPROTEIN"/>
    <property type="match status" value="1"/>
</dbReference>
<reference evidence="5" key="1">
    <citation type="journal article" date="2020" name="J. ISSAAS">
        <title>Lactobacilli and other gastrointestinal microbiota of Peromyscus leucopus, reservoir host for agents of Lyme disease and other zoonoses in North America.</title>
        <authorList>
            <person name="Milovic A."/>
            <person name="Bassam K."/>
            <person name="Shao H."/>
            <person name="Chatzistamou I."/>
            <person name="Tufts D.M."/>
            <person name="Diuk-Wasser M."/>
            <person name="Barbour A.G."/>
        </authorList>
    </citation>
    <scope>NUCLEOTIDE SEQUENCE</scope>
    <source>
        <strain evidence="5">LL40</strain>
    </source>
</reference>
<dbReference type="AlphaFoldDB" id="A0A650ENA3"/>
<feature type="domain" description="Solute-binding protein family 3/N-terminal" evidence="3">
    <location>
        <begin position="32"/>
        <end position="246"/>
    </location>
</feature>
<evidence type="ECO:0000256" key="2">
    <source>
        <dbReference type="SAM" id="SignalP"/>
    </source>
</evidence>
<keyword evidence="1 2" id="KW-0732">Signal</keyword>
<accession>A0A650ENA3</accession>
<dbReference type="CDD" id="cd13624">
    <property type="entry name" value="PBP2_Arg_Lys_His"/>
    <property type="match status" value="1"/>
</dbReference>
<dbReference type="GO" id="GO:0016020">
    <property type="term" value="C:membrane"/>
    <property type="evidence" value="ECO:0007669"/>
    <property type="project" value="InterPro"/>
</dbReference>
<evidence type="ECO:0000313" key="5">
    <source>
        <dbReference type="EMBL" id="QGT51106.1"/>
    </source>
</evidence>
<dbReference type="GO" id="GO:0015276">
    <property type="term" value="F:ligand-gated monoatomic ion channel activity"/>
    <property type="evidence" value="ECO:0007669"/>
    <property type="project" value="InterPro"/>
</dbReference>
<feature type="signal peptide" evidence="2">
    <location>
        <begin position="1"/>
        <end position="21"/>
    </location>
</feature>
<name>A0A650ENA3_9FIRM</name>
<feature type="domain" description="Ionotropic glutamate receptor C-terminal" evidence="4">
    <location>
        <begin position="32"/>
        <end position="243"/>
    </location>
</feature>
<proteinExistence type="predicted"/>
<dbReference type="PANTHER" id="PTHR35936">
    <property type="entry name" value="MEMBRANE-BOUND LYTIC MUREIN TRANSGLYCOSYLASE F"/>
    <property type="match status" value="1"/>
</dbReference>
<dbReference type="SMART" id="SM00062">
    <property type="entry name" value="PBPb"/>
    <property type="match status" value="1"/>
</dbReference>
<evidence type="ECO:0000256" key="1">
    <source>
        <dbReference type="ARBA" id="ARBA00022729"/>
    </source>
</evidence>
<gene>
    <name evidence="5" type="primary">artI</name>
    <name evidence="5" type="ORF">Firmicute1046_1820</name>
</gene>
<dbReference type="SMART" id="SM00079">
    <property type="entry name" value="PBPe"/>
    <property type="match status" value="1"/>
</dbReference>
<dbReference type="Pfam" id="PF00497">
    <property type="entry name" value="SBP_bac_3"/>
    <property type="match status" value="1"/>
</dbReference>
<dbReference type="PANTHER" id="PTHR35936:SF17">
    <property type="entry name" value="ARGININE-BINDING EXTRACELLULAR PROTEIN ARTP"/>
    <property type="match status" value="1"/>
</dbReference>
<dbReference type="InterPro" id="IPR001320">
    <property type="entry name" value="Iontro_rcpt_C"/>
</dbReference>
<dbReference type="Gene3D" id="3.40.190.10">
    <property type="entry name" value="Periplasmic binding protein-like II"/>
    <property type="match status" value="2"/>
</dbReference>